<feature type="domain" description="SH3b" evidence="6">
    <location>
        <begin position="69"/>
        <end position="133"/>
    </location>
</feature>
<feature type="chain" id="PRO_5017093972" description="Probable endolytic peptidoglycan transglycosylase RlpA" evidence="3">
    <location>
        <begin position="38"/>
        <end position="285"/>
    </location>
</feature>
<dbReference type="OrthoDB" id="9779128at2"/>
<dbReference type="GO" id="GO:0000270">
    <property type="term" value="P:peptidoglycan metabolic process"/>
    <property type="evidence" value="ECO:0007669"/>
    <property type="project" value="UniProtKB-UniRule"/>
</dbReference>
<dbReference type="CDD" id="cd22268">
    <property type="entry name" value="DPBB_RlpA-like"/>
    <property type="match status" value="1"/>
</dbReference>
<dbReference type="Gene3D" id="2.40.40.10">
    <property type="entry name" value="RlpA-like domain"/>
    <property type="match status" value="1"/>
</dbReference>
<proteinExistence type="inferred from homology"/>
<dbReference type="GO" id="GO:0071555">
    <property type="term" value="P:cell wall organization"/>
    <property type="evidence" value="ECO:0007669"/>
    <property type="project" value="UniProtKB-KW"/>
</dbReference>
<dbReference type="Pfam" id="PF03330">
    <property type="entry name" value="DPBB_1"/>
    <property type="match status" value="1"/>
</dbReference>
<name>A0A344UPY2_9ACTN</name>
<dbReference type="InterPro" id="IPR003646">
    <property type="entry name" value="SH3-like_bac-type"/>
</dbReference>
<evidence type="ECO:0000256" key="3">
    <source>
        <dbReference type="HAMAP-Rule" id="MF_02071"/>
    </source>
</evidence>
<evidence type="ECO:0000259" key="6">
    <source>
        <dbReference type="PROSITE" id="PS51781"/>
    </source>
</evidence>
<evidence type="ECO:0000256" key="1">
    <source>
        <dbReference type="ARBA" id="ARBA00023239"/>
    </source>
</evidence>
<gene>
    <name evidence="7" type="primary">rlpA_1</name>
    <name evidence="3" type="synonym">rlpA</name>
    <name evidence="7" type="ORF">JS278_00133</name>
</gene>
<evidence type="ECO:0000256" key="2">
    <source>
        <dbReference type="ARBA" id="ARBA00023316"/>
    </source>
</evidence>
<dbReference type="SMART" id="SM00287">
    <property type="entry name" value="SH3b"/>
    <property type="match status" value="1"/>
</dbReference>
<evidence type="ECO:0000256" key="5">
    <source>
        <dbReference type="SAM" id="MobiDB-lite"/>
    </source>
</evidence>
<evidence type="ECO:0000313" key="7">
    <source>
        <dbReference type="EMBL" id="AXE37330.1"/>
    </source>
</evidence>
<keyword evidence="1 3" id="KW-0456">Lyase</keyword>
<reference evidence="7 8" key="1">
    <citation type="submission" date="2017-12" db="EMBL/GenBank/DDBJ databases">
        <title>The whole genome sequence of the Acidipropionibacterium virtanenii sp. nov. type strain JS278.</title>
        <authorList>
            <person name="Laine P."/>
            <person name="Deptula P."/>
            <person name="Varmanen P."/>
            <person name="Auvinen P."/>
        </authorList>
    </citation>
    <scope>NUCLEOTIDE SEQUENCE [LARGE SCALE GENOMIC DNA]</scope>
    <source>
        <strain evidence="7 8">JS278</strain>
    </source>
</reference>
<comment type="similarity">
    <text evidence="3 4">Belongs to the RlpA family.</text>
</comment>
<dbReference type="InterPro" id="IPR009009">
    <property type="entry name" value="RlpA-like_DPBB"/>
</dbReference>
<feature type="region of interest" description="Disordered" evidence="5">
    <location>
        <begin position="38"/>
        <end position="71"/>
    </location>
</feature>
<feature type="compositionally biased region" description="Low complexity" evidence="5">
    <location>
        <begin position="134"/>
        <end position="171"/>
    </location>
</feature>
<dbReference type="SUPFAM" id="SSF50685">
    <property type="entry name" value="Barwin-like endoglucanases"/>
    <property type="match status" value="1"/>
</dbReference>
<dbReference type="InterPro" id="IPR036908">
    <property type="entry name" value="RlpA-like_sf"/>
</dbReference>
<dbReference type="AlphaFoldDB" id="A0A344UPY2"/>
<keyword evidence="3" id="KW-0732">Signal</keyword>
<dbReference type="HAMAP" id="MF_02071">
    <property type="entry name" value="RlpA"/>
    <property type="match status" value="1"/>
</dbReference>
<dbReference type="EC" id="4.2.2.-" evidence="3"/>
<organism evidence="7 8">
    <name type="scientific">Acidipropionibacterium virtanenii</name>
    <dbReference type="NCBI Taxonomy" id="2057246"/>
    <lineage>
        <taxon>Bacteria</taxon>
        <taxon>Bacillati</taxon>
        <taxon>Actinomycetota</taxon>
        <taxon>Actinomycetes</taxon>
        <taxon>Propionibacteriales</taxon>
        <taxon>Propionibacteriaceae</taxon>
        <taxon>Acidipropionibacterium</taxon>
    </lineage>
</organism>
<dbReference type="PANTHER" id="PTHR34183">
    <property type="entry name" value="ENDOLYTIC PEPTIDOGLYCAN TRANSGLYCOSYLASE RLPA"/>
    <property type="match status" value="1"/>
</dbReference>
<dbReference type="GO" id="GO:0008932">
    <property type="term" value="F:lytic endotransglycosylase activity"/>
    <property type="evidence" value="ECO:0007669"/>
    <property type="project" value="UniProtKB-UniRule"/>
</dbReference>
<dbReference type="KEGG" id="acij:JS278_00133"/>
<dbReference type="PANTHER" id="PTHR34183:SF8">
    <property type="entry name" value="ENDOLYTIC PEPTIDOGLYCAN TRANSGLYCOSYLASE RLPA-RELATED"/>
    <property type="match status" value="1"/>
</dbReference>
<dbReference type="PROSITE" id="PS51781">
    <property type="entry name" value="SH3B"/>
    <property type="match status" value="1"/>
</dbReference>
<dbReference type="Gene3D" id="2.30.30.40">
    <property type="entry name" value="SH3 Domains"/>
    <property type="match status" value="1"/>
</dbReference>
<protein>
    <recommendedName>
        <fullName evidence="3">Probable endolytic peptidoglycan transglycosylase RlpA</fullName>
        <ecNumber evidence="3">4.2.2.-</ecNumber>
    </recommendedName>
</protein>
<keyword evidence="2 3" id="KW-0961">Cell wall biogenesis/degradation</keyword>
<feature type="compositionally biased region" description="Low complexity" evidence="5">
    <location>
        <begin position="51"/>
        <end position="66"/>
    </location>
</feature>
<dbReference type="RefSeq" id="WP_114043497.1">
    <property type="nucleotide sequence ID" value="NZ_CP025198.1"/>
</dbReference>
<sequence precursor="true">MASTNTTNSAKSFRRVAALGAAAGIAVMGSVAQQAHAAPVSQPKAPAQVSHAAQAPKAQHAASPSKVSQTRTHVWATTDVNVRSGAGTDHSRIGLLRTGHYTTQLEPSQNGWTKVRYHGQVGYIYSQYLSHSATSASGGQAGSGHSSSGQSSNSYTPRHSAGSSSSSSSESKNYTPRRSAESTYSSGSSSTGGGGSCQASFYGEGSQTASGESFDSSAMTAAHKTYKFGTKLKVTNQANGKSVVVRINDRGPYVSGRCLDLSTGAFSQIASTGAGVASVSYQVVS</sequence>
<feature type="signal peptide" evidence="3">
    <location>
        <begin position="1"/>
        <end position="37"/>
    </location>
</feature>
<accession>A0A344UPY2</accession>
<dbReference type="InterPro" id="IPR012997">
    <property type="entry name" value="RplA"/>
</dbReference>
<feature type="region of interest" description="Disordered" evidence="5">
    <location>
        <begin position="134"/>
        <end position="195"/>
    </location>
</feature>
<dbReference type="EMBL" id="CP025198">
    <property type="protein sequence ID" value="AXE37330.1"/>
    <property type="molecule type" value="Genomic_DNA"/>
</dbReference>
<dbReference type="InterPro" id="IPR034718">
    <property type="entry name" value="RlpA"/>
</dbReference>
<dbReference type="Proteomes" id="UP000251995">
    <property type="component" value="Chromosome"/>
</dbReference>
<dbReference type="NCBIfam" id="TIGR00413">
    <property type="entry name" value="rlpA"/>
    <property type="match status" value="1"/>
</dbReference>
<evidence type="ECO:0000256" key="4">
    <source>
        <dbReference type="RuleBase" id="RU003495"/>
    </source>
</evidence>
<keyword evidence="8" id="KW-1185">Reference proteome</keyword>
<evidence type="ECO:0000313" key="8">
    <source>
        <dbReference type="Proteomes" id="UP000251995"/>
    </source>
</evidence>
<comment type="function">
    <text evidence="3">Lytic transglycosylase with a strong preference for naked glycan strands that lack stem peptides.</text>
</comment>
<dbReference type="Pfam" id="PF08239">
    <property type="entry name" value="SH3_3"/>
    <property type="match status" value="1"/>
</dbReference>